<gene>
    <name evidence="1" type="ORF">UX87_C0007G0020</name>
</gene>
<sequence length="83" mass="9352">MPYEVYVTHTCRCLRRAPGGIRYNELVAELKMGKKVCPIAGITYTMVVDHPAGNIAGRQAVKKFPDKCPLCNLEPIWSDFNVR</sequence>
<evidence type="ECO:0000313" key="1">
    <source>
        <dbReference type="EMBL" id="KKU64512.1"/>
    </source>
</evidence>
<protein>
    <submittedName>
        <fullName evidence="1">Uncharacterized protein</fullName>
    </submittedName>
</protein>
<proteinExistence type="predicted"/>
<dbReference type="Proteomes" id="UP000034364">
    <property type="component" value="Unassembled WGS sequence"/>
</dbReference>
<accession>A0A0G1S540</accession>
<organism evidence="1 2">
    <name type="scientific">Candidatus Amesbacteria bacterium GW2011_GWA1_47_16</name>
    <dbReference type="NCBI Taxonomy" id="1618353"/>
    <lineage>
        <taxon>Bacteria</taxon>
        <taxon>Candidatus Amesiibacteriota</taxon>
    </lineage>
</organism>
<dbReference type="AlphaFoldDB" id="A0A0G1S540"/>
<evidence type="ECO:0000313" key="2">
    <source>
        <dbReference type="Proteomes" id="UP000034364"/>
    </source>
</evidence>
<dbReference type="EMBL" id="LCNV01000007">
    <property type="protein sequence ID" value="KKU64512.1"/>
    <property type="molecule type" value="Genomic_DNA"/>
</dbReference>
<reference evidence="1 2" key="1">
    <citation type="journal article" date="2015" name="Nature">
        <title>rRNA introns, odd ribosomes, and small enigmatic genomes across a large radiation of phyla.</title>
        <authorList>
            <person name="Brown C.T."/>
            <person name="Hug L.A."/>
            <person name="Thomas B.C."/>
            <person name="Sharon I."/>
            <person name="Castelle C.J."/>
            <person name="Singh A."/>
            <person name="Wilkins M.J."/>
            <person name="Williams K.H."/>
            <person name="Banfield J.F."/>
        </authorList>
    </citation>
    <scope>NUCLEOTIDE SEQUENCE [LARGE SCALE GENOMIC DNA]</scope>
</reference>
<comment type="caution">
    <text evidence="1">The sequence shown here is derived from an EMBL/GenBank/DDBJ whole genome shotgun (WGS) entry which is preliminary data.</text>
</comment>
<name>A0A0G1S540_9BACT</name>